<evidence type="ECO:0000313" key="2">
    <source>
        <dbReference type="EMBL" id="KHT45000.1"/>
    </source>
</evidence>
<reference evidence="2 3" key="1">
    <citation type="submission" date="2014-12" db="EMBL/GenBank/DDBJ databases">
        <title>Genome sequencing of Alteromonas marina AD001.</title>
        <authorList>
            <person name="Adrian T.G.S."/>
            <person name="Chan K.G."/>
        </authorList>
    </citation>
    <scope>NUCLEOTIDE SEQUENCE [LARGE SCALE GENOMIC DNA]</scope>
    <source>
        <strain evidence="2 3">AD001</strain>
    </source>
</reference>
<dbReference type="CDD" id="cd02042">
    <property type="entry name" value="ParAB_family"/>
    <property type="match status" value="1"/>
</dbReference>
<accession>A0A0B3YWA9</accession>
<dbReference type="Proteomes" id="UP000031197">
    <property type="component" value="Unassembled WGS sequence"/>
</dbReference>
<dbReference type="PANTHER" id="PTHR13696:SF52">
    <property type="entry name" value="PARA FAMILY PROTEIN CT_582"/>
    <property type="match status" value="1"/>
</dbReference>
<feature type="domain" description="AAA" evidence="1">
    <location>
        <begin position="2"/>
        <end position="181"/>
    </location>
</feature>
<dbReference type="SUPFAM" id="SSF52540">
    <property type="entry name" value="P-loop containing nucleoside triphosphate hydrolases"/>
    <property type="match status" value="1"/>
</dbReference>
<evidence type="ECO:0000259" key="1">
    <source>
        <dbReference type="Pfam" id="PF13614"/>
    </source>
</evidence>
<sequence>MIIVVFNQKGGVGKSTISTNLAAQSAKLGHKTLLVDLDAQGNSTHYVGFNVSEKSLTVADMFKQVVGIFRTAKKPNAFVHATPYENLFVMPSSPALAEVERELESRYKIFKLKDALKELKDEFDNIFIDTPPNFNFYSKAALIAADGFCVPFDCDDFSAQAIERLLENAMELKEDHNPQLRLLGIVVNQFNSQAKLPRELIETLKQQDLPVLESYISATVKVKESHSKRMPLPFYLPKHKVTNQIAALFEELNASKT</sequence>
<organism evidence="2 3">
    <name type="scientific">Alteromonas marina</name>
    <dbReference type="NCBI Taxonomy" id="203795"/>
    <lineage>
        <taxon>Bacteria</taxon>
        <taxon>Pseudomonadati</taxon>
        <taxon>Pseudomonadota</taxon>
        <taxon>Gammaproteobacteria</taxon>
        <taxon>Alteromonadales</taxon>
        <taxon>Alteromonadaceae</taxon>
        <taxon>Alteromonas/Salinimonas group</taxon>
        <taxon>Alteromonas</taxon>
    </lineage>
</organism>
<dbReference type="InterPro" id="IPR025669">
    <property type="entry name" value="AAA_dom"/>
</dbReference>
<proteinExistence type="predicted"/>
<keyword evidence="3" id="KW-1185">Reference proteome</keyword>
<gene>
    <name evidence="2" type="ORF">RJ41_15625</name>
</gene>
<dbReference type="OrthoDB" id="9815116at2"/>
<dbReference type="AlphaFoldDB" id="A0A0B3YWA9"/>
<protein>
    <submittedName>
        <fullName evidence="2">Cobalamin biosynthesis protein CobQ</fullName>
    </submittedName>
</protein>
<comment type="caution">
    <text evidence="2">The sequence shown here is derived from an EMBL/GenBank/DDBJ whole genome shotgun (WGS) entry which is preliminary data.</text>
</comment>
<dbReference type="EMBL" id="JWLW01000065">
    <property type="protein sequence ID" value="KHT45000.1"/>
    <property type="molecule type" value="Genomic_DNA"/>
</dbReference>
<dbReference type="InterPro" id="IPR050678">
    <property type="entry name" value="DNA_Partitioning_ATPase"/>
</dbReference>
<name>A0A0B3YWA9_9ALTE</name>
<dbReference type="Gene3D" id="3.40.50.300">
    <property type="entry name" value="P-loop containing nucleotide triphosphate hydrolases"/>
    <property type="match status" value="1"/>
</dbReference>
<dbReference type="PANTHER" id="PTHR13696">
    <property type="entry name" value="P-LOOP CONTAINING NUCLEOSIDE TRIPHOSPHATE HYDROLASE"/>
    <property type="match status" value="1"/>
</dbReference>
<dbReference type="RefSeq" id="WP_039222810.1">
    <property type="nucleotide sequence ID" value="NZ_JWLW01000065.1"/>
</dbReference>
<dbReference type="InterPro" id="IPR027417">
    <property type="entry name" value="P-loop_NTPase"/>
</dbReference>
<evidence type="ECO:0000313" key="3">
    <source>
        <dbReference type="Proteomes" id="UP000031197"/>
    </source>
</evidence>
<dbReference type="Pfam" id="PF13614">
    <property type="entry name" value="AAA_31"/>
    <property type="match status" value="1"/>
</dbReference>